<evidence type="ECO:0000313" key="2">
    <source>
        <dbReference type="Proteomes" id="UP001589867"/>
    </source>
</evidence>
<dbReference type="Proteomes" id="UP001589867">
    <property type="component" value="Unassembled WGS sequence"/>
</dbReference>
<protein>
    <recommendedName>
        <fullName evidence="3">Condensation domain-containing protein</fullName>
    </recommendedName>
</protein>
<comment type="caution">
    <text evidence="1">The sequence shown here is derived from an EMBL/GenBank/DDBJ whole genome shotgun (WGS) entry which is preliminary data.</text>
</comment>
<evidence type="ECO:0008006" key="3">
    <source>
        <dbReference type="Google" id="ProtNLM"/>
    </source>
</evidence>
<reference evidence="1 2" key="1">
    <citation type="submission" date="2024-09" db="EMBL/GenBank/DDBJ databases">
        <authorList>
            <person name="Sun Q."/>
            <person name="Mori K."/>
        </authorList>
    </citation>
    <scope>NUCLEOTIDE SEQUENCE [LARGE SCALE GENOMIC DNA]</scope>
    <source>
        <strain evidence="1 2">TBRC 3947</strain>
    </source>
</reference>
<dbReference type="RefSeq" id="WP_377247767.1">
    <property type="nucleotide sequence ID" value="NZ_JBHLUH010000009.1"/>
</dbReference>
<name>A0ABV6LZE5_9ACTN</name>
<accession>A0ABV6LZE5</accession>
<dbReference type="EMBL" id="JBHLUH010000009">
    <property type="protein sequence ID" value="MFC0527583.1"/>
    <property type="molecule type" value="Genomic_DNA"/>
</dbReference>
<organism evidence="1 2">
    <name type="scientific">Phytohabitans kaempferiae</name>
    <dbReference type="NCBI Taxonomy" id="1620943"/>
    <lineage>
        <taxon>Bacteria</taxon>
        <taxon>Bacillati</taxon>
        <taxon>Actinomycetota</taxon>
        <taxon>Actinomycetes</taxon>
        <taxon>Micromonosporales</taxon>
        <taxon>Micromonosporaceae</taxon>
    </lineage>
</organism>
<evidence type="ECO:0000313" key="1">
    <source>
        <dbReference type="EMBL" id="MFC0527583.1"/>
    </source>
</evidence>
<gene>
    <name evidence="1" type="ORF">ACFFIA_07925</name>
</gene>
<keyword evidence="2" id="KW-1185">Reference proteome</keyword>
<sequence>MPTTTHRDSDTSTPPECVGPMAISPALARALRSLADAATVDDVVPLSVCATELLRRLSRPGARTWAHVICGPREAVAPLSTECWDPGLSFRAALSRYARRRMSTVRVDLTILVSPDHDRLYVERMTDSADLPTAQHCADSFLHLLASLTAEPDAPLAAHTLPEEGGAGD</sequence>
<proteinExistence type="predicted"/>